<feature type="region of interest" description="Disordered" evidence="1">
    <location>
        <begin position="138"/>
        <end position="192"/>
    </location>
</feature>
<gene>
    <name evidence="2" type="ORF">GO738_09380</name>
</gene>
<reference evidence="2 3" key="1">
    <citation type="submission" date="2019-11" db="EMBL/GenBank/DDBJ databases">
        <title>Whole genome shotgun sequencing (WGS) data from Adlercreutzia equolifaciens ResAG-91, Eggerthella lenta MRI-F36, MRI-F37, MRI-F40, ResAG-49, ResAG-88, ResAG-121, ResAG-145, and Gordonibacter sp. ResAG-5, ResAG-26, ResAG-43, ResAG-50, ResAG-59.</title>
        <authorList>
            <person name="Stoll D.A."/>
            <person name="Danylec N."/>
            <person name="Franz C.M.A.P."/>
            <person name="Huch M."/>
        </authorList>
    </citation>
    <scope>NUCLEOTIDE SEQUENCE [LARGE SCALE GENOMIC DNA]</scope>
    <source>
        <strain evidence="2 3">ResAG-59</strain>
    </source>
</reference>
<comment type="caution">
    <text evidence="2">The sequence shown here is derived from an EMBL/GenBank/DDBJ whole genome shotgun (WGS) entry which is preliminary data.</text>
</comment>
<proteinExistence type="predicted"/>
<evidence type="ECO:0000313" key="2">
    <source>
        <dbReference type="EMBL" id="MVN15548.1"/>
    </source>
</evidence>
<dbReference type="RefSeq" id="WP_087193204.1">
    <property type="nucleotide sequence ID" value="NZ_WPOC01000013.1"/>
</dbReference>
<organism evidence="2 3">
    <name type="scientific">Gordonibacter urolithinfaciens</name>
    <dbReference type="NCBI Taxonomy" id="1335613"/>
    <lineage>
        <taxon>Bacteria</taxon>
        <taxon>Bacillati</taxon>
        <taxon>Actinomycetota</taxon>
        <taxon>Coriobacteriia</taxon>
        <taxon>Eggerthellales</taxon>
        <taxon>Eggerthellaceae</taxon>
        <taxon>Gordonibacter</taxon>
    </lineage>
</organism>
<feature type="compositionally biased region" description="Basic and acidic residues" evidence="1">
    <location>
        <begin position="141"/>
        <end position="160"/>
    </location>
</feature>
<keyword evidence="3" id="KW-1185">Reference proteome</keyword>
<evidence type="ECO:0000256" key="1">
    <source>
        <dbReference type="SAM" id="MobiDB-lite"/>
    </source>
</evidence>
<name>A0A6N8II72_9ACTN</name>
<protein>
    <submittedName>
        <fullName evidence="2">Uncharacterized protein</fullName>
    </submittedName>
</protein>
<dbReference type="AlphaFoldDB" id="A0A6N8II72"/>
<accession>A0A6N8II72</accession>
<dbReference type="EMBL" id="WPOC01000013">
    <property type="protein sequence ID" value="MVN15548.1"/>
    <property type="molecule type" value="Genomic_DNA"/>
</dbReference>
<evidence type="ECO:0000313" key="3">
    <source>
        <dbReference type="Proteomes" id="UP000468327"/>
    </source>
</evidence>
<dbReference type="Proteomes" id="UP000468327">
    <property type="component" value="Unassembled WGS sequence"/>
</dbReference>
<sequence>MEYAETRGATGGVPQEERVPKVYLTVPTEPYVREVAKRDGTTFNEVKVPAHAEIGGKPLGNGWVFNPLFVDESRYSSAMSVIPLLADRDVRLHRDVLLYDRRENRLKPALDPDGRRLQERIEVSPQALEEAIVQALTTVPERGDEARGRGERPEPARRESLSAQQAAAVGAEGSREAARPQTAPAAFRGMSI</sequence>